<organism evidence="2 3">
    <name type="scientific">Ephemerocybe angulata</name>
    <dbReference type="NCBI Taxonomy" id="980116"/>
    <lineage>
        <taxon>Eukaryota</taxon>
        <taxon>Fungi</taxon>
        <taxon>Dikarya</taxon>
        <taxon>Basidiomycota</taxon>
        <taxon>Agaricomycotina</taxon>
        <taxon>Agaricomycetes</taxon>
        <taxon>Agaricomycetidae</taxon>
        <taxon>Agaricales</taxon>
        <taxon>Agaricineae</taxon>
        <taxon>Psathyrellaceae</taxon>
        <taxon>Ephemerocybe</taxon>
    </lineage>
</organism>
<proteinExistence type="predicted"/>
<dbReference type="OrthoDB" id="10465159at2759"/>
<dbReference type="EMBL" id="JAACJK010000112">
    <property type="protein sequence ID" value="KAF5331919.1"/>
    <property type="molecule type" value="Genomic_DNA"/>
</dbReference>
<accession>A0A8H5FCM0</accession>
<feature type="region of interest" description="Disordered" evidence="1">
    <location>
        <begin position="1"/>
        <end position="32"/>
    </location>
</feature>
<keyword evidence="3" id="KW-1185">Reference proteome</keyword>
<evidence type="ECO:0000313" key="2">
    <source>
        <dbReference type="EMBL" id="KAF5331919.1"/>
    </source>
</evidence>
<protein>
    <submittedName>
        <fullName evidence="2">Uncharacterized protein</fullName>
    </submittedName>
</protein>
<dbReference type="Proteomes" id="UP000541558">
    <property type="component" value="Unassembled WGS sequence"/>
</dbReference>
<evidence type="ECO:0000313" key="3">
    <source>
        <dbReference type="Proteomes" id="UP000541558"/>
    </source>
</evidence>
<gene>
    <name evidence="2" type="ORF">D9611_008912</name>
</gene>
<name>A0A8H5FCM0_9AGAR</name>
<evidence type="ECO:0000256" key="1">
    <source>
        <dbReference type="SAM" id="MobiDB-lite"/>
    </source>
</evidence>
<sequence length="473" mass="53631">MPESEPGLASEPKPRFTHSTTEMAQRGPRRTVRPRTLDQFIENARGGDPAHLWDLYWFTEDPQFRTIGVLRLALSHLSIENVPAHGGGGIAGGQIVGDRAVASIFLLLSGVFLFKTDPSFLEAAARPIIESIDSICVWAQLCIHFSLAAPGAGPEETYNRIGRLFVQLLLHPVFQDALLLAPAFHNLVIQMWVTSSITMDLDTDEQYHVLLLLAQFVDDPEDDIMQLFTQRIMSRPLRWASEFAAITVERMHRLRNLIVGGQGAIERVIDYTWMILKVFESLVSACEHLRRAFIKVDYLKQIALDLNTMSAALVERKATQFLALMFPATWQIAVHIFNTKTPFRSVKNARDIISGNFLAHTMRLLASSHLTPDKKGQGAEIMKLLGRYASYPDVIVELAKLPEIDPFSLRGLTENREVSLYKSRSRSIERWHRKAKEMLSLFLRYLLLHRMPEKGLDRVPSRGMYGIQERAHP</sequence>
<dbReference type="AlphaFoldDB" id="A0A8H5FCM0"/>
<comment type="caution">
    <text evidence="2">The sequence shown here is derived from an EMBL/GenBank/DDBJ whole genome shotgun (WGS) entry which is preliminary data.</text>
</comment>
<reference evidence="2 3" key="1">
    <citation type="journal article" date="2020" name="ISME J.">
        <title>Uncovering the hidden diversity of litter-decomposition mechanisms in mushroom-forming fungi.</title>
        <authorList>
            <person name="Floudas D."/>
            <person name="Bentzer J."/>
            <person name="Ahren D."/>
            <person name="Johansson T."/>
            <person name="Persson P."/>
            <person name="Tunlid A."/>
        </authorList>
    </citation>
    <scope>NUCLEOTIDE SEQUENCE [LARGE SCALE GENOMIC DNA]</scope>
    <source>
        <strain evidence="2 3">CBS 175.51</strain>
    </source>
</reference>